<sequence>MRNKLQIAVAKSLFFSSKIHDNFYAKPFKKATQSKVLISGFLLTIFLLVSSKNFAQVNETFESGIPATWSLFGNSAATTSWGATTDGFLGSNAVSVNPSSDNIGDQNTAQYFLVTPQFAVPENGEIHFFTKQASDIDNGAEYQIRISTAAQPDINGFNIVLQSYTETNLNVGSQTTYEEKVIELPPSIPQGLDIYIAFVAVNTQNGATPTGDEWFIDNVSILEGCIEIEDDSVTIDNITVEGAEVTWSHPTASNFEIQVFPSGGTPAGAGIPVSATNYTLNGLDEDTEFDIYIRAVCDNATISQWSGPYTFQTLKFGLSCDAPIVVPDISATPYILADNLANYSNPDLTYTTQGTNCVTGNSNTNYLRGDKIFLSYTAPSDGLVTLTQTTFNGGNSTNNCFNSRSSLFVYDSCNDVGVNCIAGITTSNGFDPKTISNLLVQAGETYIIVVSSELSQGAGICFELEISSPTCAPPGDIIFNSLTENSVSFSWDNIGGFADSWEYMVVPAGAGEPTGSGTPTNTNVDNTINTGLSPATTYDFYVRAVCSGTPGTWSDPFTFTTQCTVFNTPYSTDFSNATNENPEPCWTTIDADGDGNSWGFIGGYATVRSDISRFQNNDFYVSPQINFDATPKRVRFKHRATQGIATYSLKLSTTGVGVDDFTTVLLSNRTINNNSFQETIVDIPEGITGNVNIAWIVEPNTTETALRVAIDDIFIEDKPTCPDPSDLFTLNITTNSAWLFWTPGDEETQWEVAIQDEGTGVPTGNGILVSSNFPYMATGLDSGNRYEFYVRAYCAADDQSEWIGPLAFTTLCESYDTPFFESFNDDDDDTQKYCWKITDANNDGTQWVIDENKALLETPPFSPASSYNDYLISPAINLDGNVKELKYKYRAQFSFFTGPPRYGLEVLMSTTNTNPGSFTVIEPLEVFTNTGYIEKSIILEGTGTIYIAFRVPPSLTGGVSILNIDDVSITDAPACPNPSDLIVNSVLADGADISWSAGYQEASWNVVVQPAGTGTPTGSGVQVSSPNYMATGLDSETDYEVYIQAACGTENSDWIGPVNFTTLCTAFTAPFVETFNSDSSSEICWQVVNDNGDLETWELDSAAFPYEGDQAAAMFTGTNGRNEDWLISPTITITENQRLRYYYRVFDSFFTEDLEVLLSTNGTGLDQFTTVLYDTDDDTEILNNVEYRVKTINLPAGITGDINIAFHVPFFPSTAPYRGQTLVIDNVNIEDIPACPEPTNITLSNISDTQVQVNWDANGSETEWEISVQPSGTPAPEGDTDPSYLYTADTNPFTVTGLSASTAYDVYVRAVCSGNDGAWTGPAEVTTLCSFENLCQYTFVLTSDSDISSSLDLTQNNQVVQSFPFSGQTGEEFQVFLCSGIQFSLYFQTLGSFAPQYANYQFEIRNDQGDTIYTSPLGLTPRRTVYEGTSTCGTTSCPQPTDLAVSETSVFSWSPGGTETQWEVAVQPFENGTLPQSGTIVSTNSYTPTAADFNDPNVATYEYFVRAVCGSGDESFWSGPFEFVRNDDVTNAITLPINSDEVCSTAGTNVSFINATASSEAMTCTGTNAGDVWFDFTAESLIHIIEINSFNGLLRENNGDTPYPDIIMTLYKDNGGVLEELTCSYDNVVLAMNASELVVGDNYKLRLTLNGTEPNAYRFNVCIKTPTDLCDFNLAVNGGFEAPVLSGLSGVNTIITMQVVPGWRQNLDSSNSVFLWESLNAPGLTPFEGGQFVQILTDQGTTIDPNDPDVKGYYRDFDTSEITLMEYSFAHYARFDGNAIELLAGPPGGPYTPVTLHFGDAAWQVVSGDYNVPDGQDTTRFIFRANGTDNIGNCLDAVSFEVNNDLITESSEVDCNNPTATVEANGVGTWIADENNPSVVTIADATSNNTSISGFVQPGTYTFTWKTSYCENTLELTYNGIGDLPTVETPVTYCLNATASPLTATATGTYTLLWFTQATGGTGSTTAPTPDTSIAATTSYFVANVDENGCEGPRAEIIVEVNDAITPELTFSYDNTCEVATDNPMPTLSTGFATGGIFSSATVTVDASSGEIDMASATAGSHDILYTFNGDPASCLIAGTYTATITFTAATVPVTTFDYGTTPFCLLNGTTVLPTLGTGFTTGGTFSSTTITVDAVTGELDLTSATVGMHDITYTIAAEPTSCLQEGMTTATIEVVETIIPETMFTYNQDTYCSDNANISPVLGTNFTTGGTFSAGAGLSINATTGEINISASTAGNYTVTYSILEDLTNCIEASSSTFSLTISATITPVTTFDYGTTPFCLLNGSSVTPTLTAGFTSGGTFSSATVTVDAVTGEVDLSSATTGMHTITYTLNADPTTCTLAGTSSSTIEVVEVNTSITDFTYSEDLYCSDSPNVLPNLAAGFTTGGTFSAETGLSINSSTGEINVSASSFGNYTIVYEVIENTTSCTEGSISMFDITIIDTVDVSVEGDCNGPDYVLTASPINNSFNPDDVTYTWMDANGNVVGQNSNEFNVTNYASQTNNFTVPAQFSVTVEFGSCSTVTTFTAERSSCKDIPRGISPDGNGKNDTFDLTGYGVTKMEIFSRNGRKVFDFTGNYTNQWYGQSNKGNDLPDGTYFYSIQKEDGTNATGWVFINRAQ</sequence>
<keyword evidence="4" id="KW-1185">Reference proteome</keyword>
<accession>A0A1I4ZC29</accession>
<feature type="domain" description="Fibronectin type-III" evidence="2">
    <location>
        <begin position="1237"/>
        <end position="1330"/>
    </location>
</feature>
<evidence type="ECO:0000313" key="3">
    <source>
        <dbReference type="EMBL" id="SFN47815.1"/>
    </source>
</evidence>
<organism evidence="3 4">
    <name type="scientific">Bizionia echini</name>
    <dbReference type="NCBI Taxonomy" id="649333"/>
    <lineage>
        <taxon>Bacteria</taxon>
        <taxon>Pseudomonadati</taxon>
        <taxon>Bacteroidota</taxon>
        <taxon>Flavobacteriia</taxon>
        <taxon>Flavobacteriales</taxon>
        <taxon>Flavobacteriaceae</taxon>
        <taxon>Bizionia</taxon>
    </lineage>
</organism>
<evidence type="ECO:0000256" key="1">
    <source>
        <dbReference type="ARBA" id="ARBA00022737"/>
    </source>
</evidence>
<protein>
    <submittedName>
        <fullName evidence="3">Gliding motility-associated C-terminal domain-containing protein</fullName>
    </submittedName>
</protein>
<dbReference type="OrthoDB" id="608579at2"/>
<dbReference type="RefSeq" id="WP_092206244.1">
    <property type="nucleotide sequence ID" value="NZ_FOVN01000001.1"/>
</dbReference>
<dbReference type="Pfam" id="PF19081">
    <property type="entry name" value="Ig_7"/>
    <property type="match status" value="1"/>
</dbReference>
<dbReference type="InterPro" id="IPR013783">
    <property type="entry name" value="Ig-like_fold"/>
</dbReference>
<dbReference type="Proteomes" id="UP000198705">
    <property type="component" value="Unassembled WGS sequence"/>
</dbReference>
<dbReference type="InterPro" id="IPR036116">
    <property type="entry name" value="FN3_sf"/>
</dbReference>
<name>A0A1I4ZC29_9FLAO</name>
<dbReference type="PROSITE" id="PS50853">
    <property type="entry name" value="FN3"/>
    <property type="match status" value="5"/>
</dbReference>
<dbReference type="InterPro" id="IPR044023">
    <property type="entry name" value="Ig_7"/>
</dbReference>
<evidence type="ECO:0000259" key="2">
    <source>
        <dbReference type="PROSITE" id="PS50853"/>
    </source>
</evidence>
<proteinExistence type="predicted"/>
<evidence type="ECO:0000313" key="4">
    <source>
        <dbReference type="Proteomes" id="UP000198705"/>
    </source>
</evidence>
<reference evidence="4" key="1">
    <citation type="submission" date="2016-10" db="EMBL/GenBank/DDBJ databases">
        <authorList>
            <person name="Varghese N."/>
            <person name="Submissions S."/>
        </authorList>
    </citation>
    <scope>NUCLEOTIDE SEQUENCE [LARGE SCALE GENOMIC DNA]</scope>
    <source>
        <strain evidence="4">DSM 23925</strain>
    </source>
</reference>
<dbReference type="SUPFAM" id="SSF49265">
    <property type="entry name" value="Fibronectin type III"/>
    <property type="match status" value="3"/>
</dbReference>
<dbReference type="PANTHER" id="PTHR46708">
    <property type="entry name" value="TENASCIN"/>
    <property type="match status" value="1"/>
</dbReference>
<dbReference type="InterPro" id="IPR050991">
    <property type="entry name" value="ECM_Regulatory_Proteins"/>
</dbReference>
<feature type="domain" description="Fibronectin type-III" evidence="2">
    <location>
        <begin position="977"/>
        <end position="1065"/>
    </location>
</feature>
<dbReference type="EMBL" id="FOVN01000001">
    <property type="protein sequence ID" value="SFN47815.1"/>
    <property type="molecule type" value="Genomic_DNA"/>
</dbReference>
<dbReference type="Gene3D" id="2.60.120.200">
    <property type="match status" value="4"/>
</dbReference>
<dbReference type="InterPro" id="IPR003961">
    <property type="entry name" value="FN3_dom"/>
</dbReference>
<gene>
    <name evidence="3" type="ORF">SAMN04487989_101709</name>
</gene>
<dbReference type="PANTHER" id="PTHR46708:SF2">
    <property type="entry name" value="FIBRONECTIN TYPE-III DOMAIN-CONTAINING PROTEIN"/>
    <property type="match status" value="1"/>
</dbReference>
<dbReference type="Pfam" id="PF07675">
    <property type="entry name" value="Cleaved_Adhesin"/>
    <property type="match status" value="4"/>
</dbReference>
<dbReference type="Gene3D" id="2.60.40.10">
    <property type="entry name" value="Immunoglobulins"/>
    <property type="match status" value="5"/>
</dbReference>
<feature type="domain" description="Fibronectin type-III" evidence="2">
    <location>
        <begin position="723"/>
        <end position="813"/>
    </location>
</feature>
<dbReference type="CDD" id="cd00063">
    <property type="entry name" value="FN3"/>
    <property type="match status" value="5"/>
</dbReference>
<dbReference type="SMART" id="SM00060">
    <property type="entry name" value="FN3"/>
    <property type="match status" value="6"/>
</dbReference>
<dbReference type="NCBIfam" id="NF038128">
    <property type="entry name" value="choice_anch_J"/>
    <property type="match status" value="4"/>
</dbReference>
<dbReference type="Pfam" id="PF13585">
    <property type="entry name" value="CHU_C"/>
    <property type="match status" value="1"/>
</dbReference>
<feature type="domain" description="Fibronectin type-III" evidence="2">
    <location>
        <begin position="473"/>
        <end position="564"/>
    </location>
</feature>
<feature type="domain" description="Fibronectin type-III" evidence="2">
    <location>
        <begin position="229"/>
        <end position="316"/>
    </location>
</feature>
<keyword evidence="1" id="KW-0677">Repeat</keyword>
<dbReference type="InterPro" id="IPR011628">
    <property type="entry name" value="Cleaved_adhesin"/>
</dbReference>
<dbReference type="Pfam" id="PF00041">
    <property type="entry name" value="fn3"/>
    <property type="match status" value="3"/>
</dbReference>
<dbReference type="STRING" id="649333.SAMN04487989_101709"/>